<dbReference type="eggNOG" id="KOG2029">
    <property type="taxonomic scope" value="Eukaryota"/>
</dbReference>
<feature type="compositionally biased region" description="Polar residues" evidence="3">
    <location>
        <begin position="2235"/>
        <end position="2245"/>
    </location>
</feature>
<accession>A0A0C4DK70</accession>
<protein>
    <submittedName>
        <fullName evidence="6 7">Uncharacterized protein</fullName>
    </submittedName>
</protein>
<dbReference type="Proteomes" id="UP000011715">
    <property type="component" value="Unassembled WGS sequence"/>
</dbReference>
<dbReference type="Pfam" id="PF24883">
    <property type="entry name" value="NPHP3_N"/>
    <property type="match status" value="1"/>
</dbReference>
<sequence>MIMYSPLDETARQIRLLRLYPQSSAYIIEVEIYIASLADEPTYEALSYVWGDPSGDKAPGTKPLEIHIRGTGQWVVTPNLYAALFTLQDKIKEPRTLWVDALCIDQSNTAERSSQVRIMRDVYAQATCVLIWLGPGREGDMVRTLVDILTVEGDGVHWSDESVHGFAMGGLFMMIVHKWWLRIWTLQEAVVARRFVFVQDGLEIEGERMQRLRERCNAHYAKGCCYAEAEEDDCVRKKSSNEEIHGHMSLHFEKLGGVLETRRQLEDPRLSAGLDLVTVVARARGRDATDLRDKVYGVLGLCSGVSTDWVDYSLSVEDTYITAARESILRSGTLDVLSHAFPETERDPDGERHFPPVDERVPSQVSLPTWVPDWSRKYLQIQNLLVVWDHVHPIRRGWAACGKHRARIDKLPKGHPVPRALVVSGLMFDTICTIGKPRIYWHQGDEDIFAAWREVCGLDKDPLASYPAGGATKTVLDAYWRTLCLDKSSHRSGVDGEPNTFQDASDEPDAFYHDKWWFKQMLAVNNVPDPNPLPDYRRTMYDQHIRNCTLGRAFFVSAKGYFGLAPAGAVCGDSIYVLAGGRPPYVLRPSQAPAGPLGDSGSVSAMTLVGECYVQGIMHGEAMQRLNTTAAAAVSRPKTTKDALFPDDQHLGIRVLHTPAEASVDIIFIHGITGHPYKTFATHEKTPTYWPTQLLSRDIPTARILAFGYNADVVKFFGPAGQNNIREHAATLISDVAAVRGEDRSTTRPIILVVHSLGGLVVKKALCISELAAEPHERQLHQTVLGVAFLGTPHRGSDLAPFATGVARILKASGTRTNVDIISLLRRDSEALADIEAAFGTWLRKNLAFKLTCFFEEKEVAGCGMVVSKDSAKISGYPQLPIPANHMDMARFESANDTGYRRILGELRRWLRKGEDDGQGNNGTSAGDALDFAGSTFVSYVHPPFPLRPAAQRVPGCMETLSFPEMNHRGADIENAAEGTCKWIVDHPVYHQWSTNGQGLLWIKGKPGSGKSTLIKYIIRQLERTTSTPTLNITFFFHGRGTELQKTSIGLFRALLHQIGDTYPRAIRGLIKQYLKYREETTSAWSWRTQDLEDLLISEAIPTLLQRTNLSIYIDALDECGEAEARRLVSFFSRAYDRSSSHPFRLSICFSCRHYPIIAPDICEQIVVESANDDDISTYINQTLAQHVRDEEELKSLRQELESRARQVFLWVVVVLPNIAWLYSEGQTLQQILEYIKRIPPELHSLYKSLAKELSEKSGPDSSRLFQIICYSRETLSISELRDAFNYTGGPESATRTPEEWTALSPVKTDDQMRKKLRSLSAGMAEETPSGVQLTHQTVQDYLVEQGFSMLGGVEGRSPSQLLGEANHMLARTCLLYLVSLEKPLRPIWKRPVKNINLARRNISATEDTEQSVQHTFSVHPLLGYSVRHWLAHTSVADASAIAQKDIVQYLGRSGQEVVDFWSAAAVSDHIDRLESGQPTQSEFREPQRMTTLLHEAVKYNIESLIWELLDVPWIFYAADSNNRLPLTYAIWGASDSIAKLMLLHHEKMEHDINTNLASGEMSFTAFQLALGNGREELALEIASQPSFSLVENMAVDGQLMLPENTIFSLSSKSLKNGCTALDIAVAFGFDGVRDYLLANLPEDYAAAPDTPSLCMLAVQHKQTGMLRRLLSVATPSEKRTFSSGGKNELILNKAVEASFHEGIDILLSCDFVALNSLTKHPENHSPLHIAVSQRDQHSMQQLLSCPGVDVNVCLGYLDLTPLLLAIKLGFSDGVAILCECSRVDPNLRPEHWPRPVEMAAQMGDVESLAVLLDRVDVRVDFSGPMSRSILWHAIDNGQNDVARLILAKRGSAFVYLRDYFGRLPSLARVDQDVIDTIERLSTSNRWTPCDATFGIHWPEERSQFSSYLSIANHYDGEGNTLLMWAVIKGWNSEVISMMKTGDCYPTDTNDNEGRSLLMTAIRCGNRKIARRLLAQPDVDVRHTDCANRNVMWYCDNYTTASDIRNLVMARYKAGPAAGESQTASSLDSPELLFDRWVGRYHVRMTKIPKARRRNASPGSDPSDRVRLPGALWRARRKPPGLPCELDSPSVQVVPSAAEDDSHDREASGTETPPRPTPSTSPANTPNARGLHRAFSWEEYEQQRSASAAPPSPQEVVSPGDGGGGEPANDRPTNGEEIEANPDSAEAPVSASSSAGPAPPHEASDAAEEESALPDATEAVSPASRKGSESPRSAGGSSISNLYDA</sequence>
<feature type="domain" description="Nephrocystin 3-like N-terminal" evidence="5">
    <location>
        <begin position="979"/>
        <end position="1153"/>
    </location>
</feature>
<dbReference type="InterPro" id="IPR010730">
    <property type="entry name" value="HET"/>
</dbReference>
<evidence type="ECO:0000256" key="1">
    <source>
        <dbReference type="ARBA" id="ARBA00022737"/>
    </source>
</evidence>
<dbReference type="Gene3D" id="3.40.50.300">
    <property type="entry name" value="P-loop containing nucleotide triphosphate hydrolases"/>
    <property type="match status" value="1"/>
</dbReference>
<feature type="coiled-coil region" evidence="2">
    <location>
        <begin position="1180"/>
        <end position="1207"/>
    </location>
</feature>
<evidence type="ECO:0000313" key="8">
    <source>
        <dbReference type="Proteomes" id="UP000011715"/>
    </source>
</evidence>
<reference evidence="7" key="4">
    <citation type="journal article" date="2015" name="G3 (Bethesda)">
        <title>Genome sequences of three phytopathogenic species of the Magnaporthaceae family of fungi.</title>
        <authorList>
            <person name="Okagaki L.H."/>
            <person name="Nunes C.C."/>
            <person name="Sailsbery J."/>
            <person name="Clay B."/>
            <person name="Brown D."/>
            <person name="John T."/>
            <person name="Oh Y."/>
            <person name="Young N."/>
            <person name="Fitzgerald M."/>
            <person name="Haas B.J."/>
            <person name="Zeng Q."/>
            <person name="Young S."/>
            <person name="Adiconis X."/>
            <person name="Fan L."/>
            <person name="Levin J.Z."/>
            <person name="Mitchell T.K."/>
            <person name="Okubara P.A."/>
            <person name="Farman M.L."/>
            <person name="Kohn L.M."/>
            <person name="Birren B."/>
            <person name="Ma L.-J."/>
            <person name="Dean R.A."/>
        </authorList>
    </citation>
    <scope>NUCLEOTIDE SEQUENCE</scope>
    <source>
        <strain evidence="7">ATCC 64411 / 73-15</strain>
    </source>
</reference>
<dbReference type="InterPro" id="IPR036770">
    <property type="entry name" value="Ankyrin_rpt-contain_sf"/>
</dbReference>
<dbReference type="EMBL" id="GL876966">
    <property type="protein sequence ID" value="KLU81038.1"/>
    <property type="molecule type" value="Genomic_DNA"/>
</dbReference>
<dbReference type="PANTHER" id="PTHR24148">
    <property type="entry name" value="ANKYRIN REPEAT DOMAIN-CONTAINING PROTEIN 39 HOMOLOG-RELATED"/>
    <property type="match status" value="1"/>
</dbReference>
<evidence type="ECO:0000256" key="3">
    <source>
        <dbReference type="SAM" id="MobiDB-lite"/>
    </source>
</evidence>
<dbReference type="InterPro" id="IPR029058">
    <property type="entry name" value="AB_hydrolase_fold"/>
</dbReference>
<dbReference type="Pfam" id="PF12796">
    <property type="entry name" value="Ank_2"/>
    <property type="match status" value="1"/>
</dbReference>
<evidence type="ECO:0000259" key="4">
    <source>
        <dbReference type="Pfam" id="PF06985"/>
    </source>
</evidence>
<dbReference type="InterPro" id="IPR002110">
    <property type="entry name" value="Ankyrin_rpt"/>
</dbReference>
<dbReference type="SUPFAM" id="SSF48403">
    <property type="entry name" value="Ankyrin repeat"/>
    <property type="match status" value="2"/>
</dbReference>
<dbReference type="EnsemblFungi" id="MAPG_00133T0">
    <property type="protein sequence ID" value="MAPG_00133T0"/>
    <property type="gene ID" value="MAPG_00133"/>
</dbReference>
<dbReference type="InterPro" id="IPR052895">
    <property type="entry name" value="HetReg/Transcr_Mod"/>
</dbReference>
<organism evidence="7 8">
    <name type="scientific">Magnaporthiopsis poae (strain ATCC 64411 / 73-15)</name>
    <name type="common">Kentucky bluegrass fungus</name>
    <name type="synonym">Magnaporthe poae</name>
    <dbReference type="NCBI Taxonomy" id="644358"/>
    <lineage>
        <taxon>Eukaryota</taxon>
        <taxon>Fungi</taxon>
        <taxon>Dikarya</taxon>
        <taxon>Ascomycota</taxon>
        <taxon>Pezizomycotina</taxon>
        <taxon>Sordariomycetes</taxon>
        <taxon>Sordariomycetidae</taxon>
        <taxon>Magnaporthales</taxon>
        <taxon>Magnaporthaceae</taxon>
        <taxon>Magnaporthiopsis</taxon>
    </lineage>
</organism>
<feature type="region of interest" description="Disordered" evidence="3">
    <location>
        <begin position="2049"/>
        <end position="2245"/>
    </location>
</feature>
<dbReference type="Gene3D" id="1.25.40.20">
    <property type="entry name" value="Ankyrin repeat-containing domain"/>
    <property type="match status" value="2"/>
</dbReference>
<reference evidence="6" key="3">
    <citation type="submission" date="2011-03" db="EMBL/GenBank/DDBJ databases">
        <title>Annotation of Magnaporthe poae ATCC 64411.</title>
        <authorList>
            <person name="Ma L.-J."/>
            <person name="Dead R."/>
            <person name="Young S.K."/>
            <person name="Zeng Q."/>
            <person name="Gargeya S."/>
            <person name="Fitzgerald M."/>
            <person name="Haas B."/>
            <person name="Abouelleil A."/>
            <person name="Alvarado L."/>
            <person name="Arachchi H.M."/>
            <person name="Berlin A."/>
            <person name="Brown A."/>
            <person name="Chapman S.B."/>
            <person name="Chen Z."/>
            <person name="Dunbar C."/>
            <person name="Freedman E."/>
            <person name="Gearin G."/>
            <person name="Gellesch M."/>
            <person name="Goldberg J."/>
            <person name="Griggs A."/>
            <person name="Gujja S."/>
            <person name="Heiman D."/>
            <person name="Howarth C."/>
            <person name="Larson L."/>
            <person name="Lui A."/>
            <person name="MacDonald P.J.P."/>
            <person name="Mehta T."/>
            <person name="Montmayeur A."/>
            <person name="Murphy C."/>
            <person name="Neiman D."/>
            <person name="Pearson M."/>
            <person name="Priest M."/>
            <person name="Roberts A."/>
            <person name="Saif S."/>
            <person name="Shea T."/>
            <person name="Shenoy N."/>
            <person name="Sisk P."/>
            <person name="Stolte C."/>
            <person name="Sykes S."/>
            <person name="Yandava C."/>
            <person name="Wortman J."/>
            <person name="Nusbaum C."/>
            <person name="Birren B."/>
        </authorList>
    </citation>
    <scope>NUCLEOTIDE SEQUENCE</scope>
    <source>
        <strain evidence="6">ATCC 64411</strain>
    </source>
</reference>
<evidence type="ECO:0000256" key="2">
    <source>
        <dbReference type="SAM" id="Coils"/>
    </source>
</evidence>
<feature type="compositionally biased region" description="Low complexity" evidence="3">
    <location>
        <begin position="2182"/>
        <end position="2196"/>
    </location>
</feature>
<dbReference type="Gene3D" id="3.40.50.1820">
    <property type="entry name" value="alpha/beta hydrolase"/>
    <property type="match status" value="1"/>
</dbReference>
<dbReference type="VEuPathDB" id="FungiDB:MAPG_00133"/>
<evidence type="ECO:0000313" key="6">
    <source>
        <dbReference type="EMBL" id="KLU81038.1"/>
    </source>
</evidence>
<dbReference type="SUPFAM" id="SSF52540">
    <property type="entry name" value="P-loop containing nucleoside triphosphate hydrolases"/>
    <property type="match status" value="1"/>
</dbReference>
<dbReference type="Pfam" id="PF26639">
    <property type="entry name" value="Het-6_barrel"/>
    <property type="match status" value="1"/>
</dbReference>
<dbReference type="SUPFAM" id="SSF53474">
    <property type="entry name" value="alpha/beta-Hydrolases"/>
    <property type="match status" value="1"/>
</dbReference>
<dbReference type="InterPro" id="IPR056884">
    <property type="entry name" value="NPHP3-like_N"/>
</dbReference>
<feature type="domain" description="Heterokaryon incompatibility" evidence="4">
    <location>
        <begin position="43"/>
        <end position="188"/>
    </location>
</feature>
<dbReference type="SMART" id="SM00248">
    <property type="entry name" value="ANK"/>
    <property type="match status" value="7"/>
</dbReference>
<dbReference type="InterPro" id="IPR027417">
    <property type="entry name" value="P-loop_NTPase"/>
</dbReference>
<gene>
    <name evidence="6" type="ORF">MAPG_00133</name>
</gene>
<evidence type="ECO:0000259" key="5">
    <source>
        <dbReference type="Pfam" id="PF24883"/>
    </source>
</evidence>
<dbReference type="Pfam" id="PF06985">
    <property type="entry name" value="HET"/>
    <property type="match status" value="1"/>
</dbReference>
<proteinExistence type="predicted"/>
<reference evidence="6" key="2">
    <citation type="submission" date="2010-05" db="EMBL/GenBank/DDBJ databases">
        <title>The Genome Sequence of Magnaporthe poae strain ATCC 64411.</title>
        <authorList>
            <consortium name="The Broad Institute Genome Sequencing Platform"/>
            <consortium name="Broad Institute Genome Sequencing Center for Infectious Disease"/>
            <person name="Ma L.-J."/>
            <person name="Dead R."/>
            <person name="Young S."/>
            <person name="Zeng Q."/>
            <person name="Koehrsen M."/>
            <person name="Alvarado L."/>
            <person name="Berlin A."/>
            <person name="Chapman S.B."/>
            <person name="Chen Z."/>
            <person name="Freedman E."/>
            <person name="Gellesch M."/>
            <person name="Goldberg J."/>
            <person name="Griggs A."/>
            <person name="Gujja S."/>
            <person name="Heilman E.R."/>
            <person name="Heiman D."/>
            <person name="Hepburn T."/>
            <person name="Howarth C."/>
            <person name="Jen D."/>
            <person name="Larson L."/>
            <person name="Mehta T."/>
            <person name="Neiman D."/>
            <person name="Pearson M."/>
            <person name="Roberts A."/>
            <person name="Saif S."/>
            <person name="Shea T."/>
            <person name="Shenoy N."/>
            <person name="Sisk P."/>
            <person name="Stolte C."/>
            <person name="Sykes S."/>
            <person name="Walk T."/>
            <person name="White J."/>
            <person name="Yandava C."/>
            <person name="Haas B."/>
            <person name="Nusbaum C."/>
            <person name="Birren B."/>
        </authorList>
    </citation>
    <scope>NUCLEOTIDE SEQUENCE</scope>
    <source>
        <strain evidence="6">ATCC 64411</strain>
    </source>
</reference>
<evidence type="ECO:0000313" key="7">
    <source>
        <dbReference type="EnsemblFungi" id="MAPG_00133T0"/>
    </source>
</evidence>
<keyword evidence="1" id="KW-0677">Repeat</keyword>
<reference evidence="7" key="5">
    <citation type="submission" date="2015-06" db="UniProtKB">
        <authorList>
            <consortium name="EnsemblFungi"/>
        </authorList>
    </citation>
    <scope>IDENTIFICATION</scope>
    <source>
        <strain evidence="7">ATCC 64411</strain>
    </source>
</reference>
<name>A0A0C4DK70_MAGP6</name>
<keyword evidence="8" id="KW-1185">Reference proteome</keyword>
<dbReference type="PANTHER" id="PTHR24148:SF73">
    <property type="entry name" value="HET DOMAIN PROTEIN (AFU_ORTHOLOGUE AFUA_8G01020)"/>
    <property type="match status" value="1"/>
</dbReference>
<reference evidence="8" key="1">
    <citation type="submission" date="2010-05" db="EMBL/GenBank/DDBJ databases">
        <title>The genome sequence of Magnaporthe poae strain ATCC 64411.</title>
        <authorList>
            <person name="Ma L.-J."/>
            <person name="Dead R."/>
            <person name="Young S."/>
            <person name="Zeng Q."/>
            <person name="Koehrsen M."/>
            <person name="Alvarado L."/>
            <person name="Berlin A."/>
            <person name="Chapman S.B."/>
            <person name="Chen Z."/>
            <person name="Freedman E."/>
            <person name="Gellesch M."/>
            <person name="Goldberg J."/>
            <person name="Griggs A."/>
            <person name="Gujja S."/>
            <person name="Heilman E.R."/>
            <person name="Heiman D."/>
            <person name="Hepburn T."/>
            <person name="Howarth C."/>
            <person name="Jen D."/>
            <person name="Larson L."/>
            <person name="Mehta T."/>
            <person name="Neiman D."/>
            <person name="Pearson M."/>
            <person name="Roberts A."/>
            <person name="Saif S."/>
            <person name="Shea T."/>
            <person name="Shenoy N."/>
            <person name="Sisk P."/>
            <person name="Stolte C."/>
            <person name="Sykes S."/>
            <person name="Walk T."/>
            <person name="White J."/>
            <person name="Yandava C."/>
            <person name="Haas B."/>
            <person name="Nusbaum C."/>
            <person name="Birren B."/>
        </authorList>
    </citation>
    <scope>NUCLEOTIDE SEQUENCE [LARGE SCALE GENOMIC DNA]</scope>
    <source>
        <strain evidence="8">ATCC 64411 / 73-15</strain>
    </source>
</reference>
<dbReference type="OrthoDB" id="7464126at2759"/>
<keyword evidence="2" id="KW-0175">Coiled coil</keyword>
<dbReference type="EMBL" id="ADBL01000024">
    <property type="status" value="NOT_ANNOTATED_CDS"/>
    <property type="molecule type" value="Genomic_DNA"/>
</dbReference>